<dbReference type="PANTHER" id="PTHR38932:SF1">
    <property type="entry name" value="DUF4005 DOMAIN-CONTAINING PROTEIN"/>
    <property type="match status" value="1"/>
</dbReference>
<evidence type="ECO:0000313" key="2">
    <source>
        <dbReference type="EMBL" id="MBA4627942.1"/>
    </source>
</evidence>
<proteinExistence type="predicted"/>
<dbReference type="EMBL" id="GISG01064259">
    <property type="protein sequence ID" value="MBA4627942.1"/>
    <property type="molecule type" value="Transcribed_RNA"/>
</dbReference>
<protein>
    <submittedName>
        <fullName evidence="2">Uncharacterized protein</fullName>
    </submittedName>
</protein>
<dbReference type="AlphaFoldDB" id="A0A7C9CXC5"/>
<accession>A0A7C9CXC5</accession>
<evidence type="ECO:0000256" key="1">
    <source>
        <dbReference type="SAM" id="MobiDB-lite"/>
    </source>
</evidence>
<feature type="region of interest" description="Disordered" evidence="1">
    <location>
        <begin position="64"/>
        <end position="177"/>
    </location>
</feature>
<dbReference type="PANTHER" id="PTHR38932">
    <property type="entry name" value="BNAC03G64660D PROTEIN"/>
    <property type="match status" value="1"/>
</dbReference>
<organism evidence="2">
    <name type="scientific">Opuntia streptacantha</name>
    <name type="common">Prickly pear cactus</name>
    <name type="synonym">Opuntia cardona</name>
    <dbReference type="NCBI Taxonomy" id="393608"/>
    <lineage>
        <taxon>Eukaryota</taxon>
        <taxon>Viridiplantae</taxon>
        <taxon>Streptophyta</taxon>
        <taxon>Embryophyta</taxon>
        <taxon>Tracheophyta</taxon>
        <taxon>Spermatophyta</taxon>
        <taxon>Magnoliopsida</taxon>
        <taxon>eudicotyledons</taxon>
        <taxon>Gunneridae</taxon>
        <taxon>Pentapetalae</taxon>
        <taxon>Caryophyllales</taxon>
        <taxon>Cactineae</taxon>
        <taxon>Cactaceae</taxon>
        <taxon>Opuntioideae</taxon>
        <taxon>Opuntia</taxon>
    </lineage>
</organism>
<feature type="compositionally biased region" description="Polar residues" evidence="1">
    <location>
        <begin position="108"/>
        <end position="120"/>
    </location>
</feature>
<name>A0A7C9CXC5_OPUST</name>
<reference evidence="2" key="1">
    <citation type="journal article" date="2013" name="J. Plant Res.">
        <title>Effect of fungi and light on seed germination of three Opuntia species from semiarid lands of central Mexico.</title>
        <authorList>
            <person name="Delgado-Sanchez P."/>
            <person name="Jimenez-Bremont J.F."/>
            <person name="Guerrero-Gonzalez Mde L."/>
            <person name="Flores J."/>
        </authorList>
    </citation>
    <scope>NUCLEOTIDE SEQUENCE</scope>
    <source>
        <tissue evidence="2">Cladode</tissue>
    </source>
</reference>
<sequence length="195" mass="21401">MFDQFLLCLNFEVYPKVKVRATEVDDDYVCSVIPLQDFNSLSIRDFSPEKECKRLSVAKVPRSYIPRSVTPPPSLPKAAKKSGQQTEGNVKSRASSSSIPRPRAVMSSPDNDQIVRNTNKARLDRPSALKHQNTAPCRPLAQSRSSPGTITVRKPLNAAAESKETAHTSGNAKGSAMDIRVPRAHIVKAKPCFTT</sequence>
<reference evidence="2" key="2">
    <citation type="submission" date="2020-07" db="EMBL/GenBank/DDBJ databases">
        <authorList>
            <person name="Vera ALvarez R."/>
            <person name="Arias-Moreno D.M."/>
            <person name="Jimenez-Jacinto V."/>
            <person name="Jimenez-Bremont J.F."/>
            <person name="Swaminathan K."/>
            <person name="Moose S.P."/>
            <person name="Guerrero-Gonzalez M.L."/>
            <person name="Marino-Ramirez L."/>
            <person name="Landsman D."/>
            <person name="Rodriguez-Kessler M."/>
            <person name="Delgado-Sanchez P."/>
        </authorList>
    </citation>
    <scope>NUCLEOTIDE SEQUENCE</scope>
    <source>
        <tissue evidence="2">Cladode</tissue>
    </source>
</reference>
<feature type="compositionally biased region" description="Low complexity" evidence="1">
    <location>
        <begin position="92"/>
        <end position="104"/>
    </location>
</feature>